<dbReference type="InterPro" id="IPR039426">
    <property type="entry name" value="TonB-dep_rcpt-like"/>
</dbReference>
<dbReference type="PROSITE" id="PS52016">
    <property type="entry name" value="TONB_DEPENDENT_REC_3"/>
    <property type="match status" value="1"/>
</dbReference>
<dbReference type="SUPFAM" id="SSF56935">
    <property type="entry name" value="Porins"/>
    <property type="match status" value="1"/>
</dbReference>
<dbReference type="CDD" id="cd01347">
    <property type="entry name" value="ligand_gated_channel"/>
    <property type="match status" value="1"/>
</dbReference>
<dbReference type="GO" id="GO:0015891">
    <property type="term" value="P:siderophore transport"/>
    <property type="evidence" value="ECO:0007669"/>
    <property type="project" value="InterPro"/>
</dbReference>
<dbReference type="NCBIfam" id="TIGR01783">
    <property type="entry name" value="TonB-siderophor"/>
    <property type="match status" value="1"/>
</dbReference>
<dbReference type="Gene3D" id="2.40.170.20">
    <property type="entry name" value="TonB-dependent receptor, beta-barrel domain"/>
    <property type="match status" value="1"/>
</dbReference>
<keyword evidence="13 14" id="KW-0998">Cell outer membrane</keyword>
<feature type="domain" description="TonB-dependent receptor plug" evidence="18">
    <location>
        <begin position="68"/>
        <end position="169"/>
    </location>
</feature>
<dbReference type="InterPro" id="IPR036942">
    <property type="entry name" value="Beta-barrel_TonB_sf"/>
</dbReference>
<comment type="subcellular location">
    <subcellularLocation>
        <location evidence="1 14">Cell outer membrane</location>
        <topology evidence="1 14">Multi-pass membrane protein</topology>
    </subcellularLocation>
</comment>
<dbReference type="GO" id="GO:0015344">
    <property type="term" value="F:siderophore uptake transmembrane transporter activity"/>
    <property type="evidence" value="ECO:0007669"/>
    <property type="project" value="TreeGrafter"/>
</dbReference>
<dbReference type="EMBL" id="CP040078">
    <property type="protein sequence ID" value="QCP53815.1"/>
    <property type="molecule type" value="Genomic_DNA"/>
</dbReference>
<protein>
    <submittedName>
        <fullName evidence="19">TonB-dependent receptor</fullName>
    </submittedName>
</protein>
<dbReference type="PROSITE" id="PS01156">
    <property type="entry name" value="TONB_DEPENDENT_REC_2"/>
    <property type="match status" value="1"/>
</dbReference>
<gene>
    <name evidence="19" type="ORF">FAZ95_32945</name>
</gene>
<feature type="domain" description="TonB-dependent receptor-like beta-barrel" evidence="17">
    <location>
        <begin position="269"/>
        <end position="677"/>
    </location>
</feature>
<dbReference type="PANTHER" id="PTHR32552">
    <property type="entry name" value="FERRICHROME IRON RECEPTOR-RELATED"/>
    <property type="match status" value="1"/>
</dbReference>
<comment type="similarity">
    <text evidence="2 14 16">Belongs to the TonB-dependent receptor family.</text>
</comment>
<evidence type="ECO:0000259" key="18">
    <source>
        <dbReference type="Pfam" id="PF07715"/>
    </source>
</evidence>
<keyword evidence="12 19" id="KW-0675">Receptor</keyword>
<evidence type="ECO:0000256" key="13">
    <source>
        <dbReference type="ARBA" id="ARBA00023237"/>
    </source>
</evidence>
<dbReference type="Pfam" id="PF07715">
    <property type="entry name" value="Plug"/>
    <property type="match status" value="1"/>
</dbReference>
<keyword evidence="3 14" id="KW-0813">Transport</keyword>
<keyword evidence="10 16" id="KW-0798">TonB box</keyword>
<organism evidence="19 20">
    <name type="scientific">Trinickia violacea</name>
    <dbReference type="NCBI Taxonomy" id="2571746"/>
    <lineage>
        <taxon>Bacteria</taxon>
        <taxon>Pseudomonadati</taxon>
        <taxon>Pseudomonadota</taxon>
        <taxon>Betaproteobacteria</taxon>
        <taxon>Burkholderiales</taxon>
        <taxon>Burkholderiaceae</taxon>
        <taxon>Trinickia</taxon>
    </lineage>
</organism>
<dbReference type="InterPro" id="IPR012910">
    <property type="entry name" value="Plug_dom"/>
</dbReference>
<evidence type="ECO:0000256" key="11">
    <source>
        <dbReference type="ARBA" id="ARBA00023136"/>
    </source>
</evidence>
<evidence type="ECO:0000256" key="1">
    <source>
        <dbReference type="ARBA" id="ARBA00004571"/>
    </source>
</evidence>
<keyword evidence="8" id="KW-0408">Iron</keyword>
<keyword evidence="6 14" id="KW-0812">Transmembrane</keyword>
<evidence type="ECO:0000259" key="17">
    <source>
        <dbReference type="Pfam" id="PF00593"/>
    </source>
</evidence>
<keyword evidence="5" id="KW-0410">Iron transport</keyword>
<evidence type="ECO:0000256" key="12">
    <source>
        <dbReference type="ARBA" id="ARBA00023170"/>
    </source>
</evidence>
<keyword evidence="11 14" id="KW-0472">Membrane</keyword>
<keyword evidence="9" id="KW-0406">Ion transport</keyword>
<name>A0A4P8J0G1_9BURK</name>
<dbReference type="GO" id="GO:0009279">
    <property type="term" value="C:cell outer membrane"/>
    <property type="evidence" value="ECO:0007669"/>
    <property type="project" value="UniProtKB-SubCell"/>
</dbReference>
<evidence type="ECO:0000256" key="8">
    <source>
        <dbReference type="ARBA" id="ARBA00023004"/>
    </source>
</evidence>
<evidence type="ECO:0000256" key="7">
    <source>
        <dbReference type="ARBA" id="ARBA00022729"/>
    </source>
</evidence>
<dbReference type="PANTHER" id="PTHR32552:SF82">
    <property type="entry name" value="FCUA PROTEIN"/>
    <property type="match status" value="1"/>
</dbReference>
<evidence type="ECO:0000256" key="4">
    <source>
        <dbReference type="ARBA" id="ARBA00022452"/>
    </source>
</evidence>
<accession>A0A4P8J0G1</accession>
<dbReference type="KEGG" id="tvl:FAZ95_32945"/>
<proteinExistence type="inferred from homology"/>
<keyword evidence="7" id="KW-0732">Signal</keyword>
<dbReference type="GO" id="GO:0038023">
    <property type="term" value="F:signaling receptor activity"/>
    <property type="evidence" value="ECO:0007669"/>
    <property type="project" value="InterPro"/>
</dbReference>
<keyword evidence="4 14" id="KW-1134">Transmembrane beta strand</keyword>
<evidence type="ECO:0000313" key="19">
    <source>
        <dbReference type="EMBL" id="QCP53815.1"/>
    </source>
</evidence>
<evidence type="ECO:0000313" key="20">
    <source>
        <dbReference type="Proteomes" id="UP000298656"/>
    </source>
</evidence>
<dbReference type="RefSeq" id="WP_137336584.1">
    <property type="nucleotide sequence ID" value="NZ_CP040078.1"/>
</dbReference>
<evidence type="ECO:0000256" key="2">
    <source>
        <dbReference type="ARBA" id="ARBA00009810"/>
    </source>
</evidence>
<evidence type="ECO:0000256" key="3">
    <source>
        <dbReference type="ARBA" id="ARBA00022448"/>
    </source>
</evidence>
<evidence type="ECO:0000256" key="15">
    <source>
        <dbReference type="PROSITE-ProRule" id="PRU10144"/>
    </source>
</evidence>
<dbReference type="OrthoDB" id="8732650at2"/>
<dbReference type="AlphaFoldDB" id="A0A4P8J0G1"/>
<reference evidence="19 20" key="1">
    <citation type="submission" date="2019-05" db="EMBL/GenBank/DDBJ databases">
        <title>Burkholderia sp. DHOD12, isolated from subtropical forest soil.</title>
        <authorList>
            <person name="Gao Z.-H."/>
            <person name="Qiu L.-H."/>
        </authorList>
    </citation>
    <scope>NUCLEOTIDE SEQUENCE [LARGE SCALE GENOMIC DNA]</scope>
    <source>
        <strain evidence="19 20">DHOD12</strain>
    </source>
</reference>
<dbReference type="InterPro" id="IPR010917">
    <property type="entry name" value="TonB_rcpt_CS"/>
</dbReference>
<evidence type="ECO:0000256" key="5">
    <source>
        <dbReference type="ARBA" id="ARBA00022496"/>
    </source>
</evidence>
<dbReference type="Proteomes" id="UP000298656">
    <property type="component" value="Chromosome 2"/>
</dbReference>
<feature type="short sequence motif" description="TonB C-terminal box" evidence="15">
    <location>
        <begin position="690"/>
        <end position="707"/>
    </location>
</feature>
<dbReference type="InterPro" id="IPR037066">
    <property type="entry name" value="Plug_dom_sf"/>
</dbReference>
<dbReference type="InterPro" id="IPR000531">
    <property type="entry name" value="Beta-barrel_TonB"/>
</dbReference>
<evidence type="ECO:0000256" key="10">
    <source>
        <dbReference type="ARBA" id="ARBA00023077"/>
    </source>
</evidence>
<sequence length="707" mass="77321">MKNPVSRIAQPKLRQLNRSLKIAGYLTLCASRAGFAQELQPITVTVQRDTPQHLDASVAAGALGSRSQLDTPFSTTVVTSEQLADHQVYKLGDVFAGDASVSDNSGAYNAWATYLTVRGLQIDWQNGFKIDGMPFVSYGITMPYEQLESVQLLKGLSGFMYGFGSPGGVINYVTKKPTDTPVRSVDVGYRTDGIWSEHADLGGRFGPDKMFGARINATHEEGQTYNDGNLRRDAVSLALDARLTRDLSVNFGALYQERRVTGLTPSISTAQYVGGSLPPTLSGGTSNLGGQDQFLNTNLQLYTAGVQYQISPDWRFSTSYSYSTVTRERNESTLYLLNSAGDYSDSRWNSNEAHQFSQWQAMLEGKLKTGPFTHELVFGAAWQKQLNYYSANPYSATLGAGNLYLPNPYRYPGKSGLQTYRDSVITQKSLFASDTMQITERWSILGGLRYTNYSQTSYTTTGSTASTYDENAVLTPTVALMFKVEPQTTLYASYVEALEQGPQVGVGYANYGQQLNPLRSKQYEIGVKSEHARWSATAAVFRIERGAAYANGDNVYVEDGKSIYQGIELGASTHLGSQWELGGNLMWLDTWYAKGTSYDGNRVAGAPAYVAAAYAQYAVRAVPGLKLGVDAKFTGNTQVRAAGNLAAPGFLLVNAGATYSTAIAGHDVTLRAAIDNLANRRYWEFQYADYIKPGDPRTLSLNAKIDF</sequence>
<evidence type="ECO:0000256" key="14">
    <source>
        <dbReference type="PROSITE-ProRule" id="PRU01360"/>
    </source>
</evidence>
<evidence type="ECO:0000256" key="6">
    <source>
        <dbReference type="ARBA" id="ARBA00022692"/>
    </source>
</evidence>
<evidence type="ECO:0000256" key="9">
    <source>
        <dbReference type="ARBA" id="ARBA00023065"/>
    </source>
</evidence>
<dbReference type="InterPro" id="IPR010105">
    <property type="entry name" value="TonB_sidphr_rcpt"/>
</dbReference>
<evidence type="ECO:0000256" key="16">
    <source>
        <dbReference type="RuleBase" id="RU003357"/>
    </source>
</evidence>
<keyword evidence="20" id="KW-1185">Reference proteome</keyword>
<dbReference type="Pfam" id="PF00593">
    <property type="entry name" value="TonB_dep_Rec_b-barrel"/>
    <property type="match status" value="1"/>
</dbReference>
<dbReference type="Gene3D" id="2.170.130.10">
    <property type="entry name" value="TonB-dependent receptor, plug domain"/>
    <property type="match status" value="1"/>
</dbReference>